<dbReference type="Gene3D" id="1.10.3300.10">
    <property type="entry name" value="Jann2411-like domain"/>
    <property type="match status" value="1"/>
</dbReference>
<dbReference type="Pfam" id="PF11706">
    <property type="entry name" value="zf-CGNR"/>
    <property type="match status" value="1"/>
</dbReference>
<dbReference type="InterPro" id="IPR010852">
    <property type="entry name" value="ABATE"/>
</dbReference>
<evidence type="ECO:0000259" key="1">
    <source>
        <dbReference type="Pfam" id="PF11706"/>
    </source>
</evidence>
<protein>
    <recommendedName>
        <fullName evidence="1">Zinc finger CGNR domain-containing protein</fullName>
    </recommendedName>
</protein>
<gene>
    <name evidence="2" type="ORF">GCM10011492_16620</name>
</gene>
<evidence type="ECO:0000313" key="2">
    <source>
        <dbReference type="EMBL" id="GGB27000.1"/>
    </source>
</evidence>
<dbReference type="PANTHER" id="PTHR35525:SF3">
    <property type="entry name" value="BLL6575 PROTEIN"/>
    <property type="match status" value="1"/>
</dbReference>
<reference evidence="2" key="1">
    <citation type="journal article" date="2014" name="Int. J. Syst. Evol. Microbiol.">
        <title>Complete genome sequence of Corynebacterium casei LMG S-19264T (=DSM 44701T), isolated from a smear-ripened cheese.</title>
        <authorList>
            <consortium name="US DOE Joint Genome Institute (JGI-PGF)"/>
            <person name="Walter F."/>
            <person name="Albersmeier A."/>
            <person name="Kalinowski J."/>
            <person name="Ruckert C."/>
        </authorList>
    </citation>
    <scope>NUCLEOTIDE SEQUENCE</scope>
    <source>
        <strain evidence="2">CGMCC 1.15085</strain>
    </source>
</reference>
<keyword evidence="3" id="KW-1185">Reference proteome</keyword>
<dbReference type="InterPro" id="IPR021005">
    <property type="entry name" value="Znf_CGNR"/>
</dbReference>
<name>A0A916T2A0_9MICO</name>
<organism evidence="2 3">
    <name type="scientific">Flexivirga endophytica</name>
    <dbReference type="NCBI Taxonomy" id="1849103"/>
    <lineage>
        <taxon>Bacteria</taxon>
        <taxon>Bacillati</taxon>
        <taxon>Actinomycetota</taxon>
        <taxon>Actinomycetes</taxon>
        <taxon>Micrococcales</taxon>
        <taxon>Dermacoccaceae</taxon>
        <taxon>Flexivirga</taxon>
    </lineage>
</organism>
<accession>A0A916T2A0</accession>
<dbReference type="InterPro" id="IPR023286">
    <property type="entry name" value="ABATE_dom_sf"/>
</dbReference>
<dbReference type="SUPFAM" id="SSF160904">
    <property type="entry name" value="Jann2411-like"/>
    <property type="match status" value="1"/>
</dbReference>
<proteinExistence type="predicted"/>
<dbReference type="AlphaFoldDB" id="A0A916T2A0"/>
<dbReference type="EMBL" id="BMHI01000002">
    <property type="protein sequence ID" value="GGB27000.1"/>
    <property type="molecule type" value="Genomic_DNA"/>
</dbReference>
<sequence>MVHMSTPWRIEVDGISLPKPLSGHPALELCNTRAGWDGPPDPRGEYLRTYDALALLATTTGVISAESGDALRRYAGRDPGSAERVLERTRSLRADLYAALTGTPSAAGRRRLADAISTAHTRRRFVVDVDSARWEFTGHGTLKDPLDALLIEAGRLLADERRELVTACPGEDCGWLFLNTSRRRRWCQMAVCGNRAKQAAFANRQRD</sequence>
<evidence type="ECO:0000313" key="3">
    <source>
        <dbReference type="Proteomes" id="UP000636793"/>
    </source>
</evidence>
<feature type="domain" description="Zinc finger CGNR" evidence="1">
    <location>
        <begin position="166"/>
        <end position="205"/>
    </location>
</feature>
<dbReference type="PANTHER" id="PTHR35525">
    <property type="entry name" value="BLL6575 PROTEIN"/>
    <property type="match status" value="1"/>
</dbReference>
<dbReference type="Pfam" id="PF07336">
    <property type="entry name" value="ABATE"/>
    <property type="match status" value="1"/>
</dbReference>
<comment type="caution">
    <text evidence="2">The sequence shown here is derived from an EMBL/GenBank/DDBJ whole genome shotgun (WGS) entry which is preliminary data.</text>
</comment>
<dbReference type="Proteomes" id="UP000636793">
    <property type="component" value="Unassembled WGS sequence"/>
</dbReference>
<reference evidence="2" key="2">
    <citation type="submission" date="2020-09" db="EMBL/GenBank/DDBJ databases">
        <authorList>
            <person name="Sun Q."/>
            <person name="Zhou Y."/>
        </authorList>
    </citation>
    <scope>NUCLEOTIDE SEQUENCE</scope>
    <source>
        <strain evidence="2">CGMCC 1.15085</strain>
    </source>
</reference>